<comment type="subunit">
    <text evidence="4">Toroid-shaped homodecamer, composed of two pentamers of five dimers.</text>
</comment>
<evidence type="ECO:0000256" key="5">
    <source>
        <dbReference type="ARBA" id="ARBA00022563"/>
    </source>
</evidence>
<dbReference type="GO" id="GO:0006729">
    <property type="term" value="P:tetrahydrobiopterin biosynthetic process"/>
    <property type="evidence" value="ECO:0007669"/>
    <property type="project" value="TreeGrafter"/>
</dbReference>
<comment type="pathway">
    <text evidence="2 8">Cofactor biosynthesis; 7,8-dihydroneopterin triphosphate biosynthesis; 7,8-dihydroneopterin triphosphate from GTP: step 1/1.</text>
</comment>
<dbReference type="PANTHER" id="PTHR11109:SF7">
    <property type="entry name" value="GTP CYCLOHYDROLASE 1"/>
    <property type="match status" value="1"/>
</dbReference>
<dbReference type="InterPro" id="IPR043133">
    <property type="entry name" value="GTP-CH-I_C/QueF"/>
</dbReference>
<dbReference type="EC" id="3.5.4.16" evidence="8"/>
<feature type="region of interest" description="Disordered" evidence="9">
    <location>
        <begin position="1"/>
        <end position="24"/>
    </location>
</feature>
<dbReference type="FunFam" id="3.30.1130.10:FF:000001">
    <property type="entry name" value="GTP cyclohydrolase 1"/>
    <property type="match status" value="1"/>
</dbReference>
<dbReference type="GO" id="GO:0006730">
    <property type="term" value="P:one-carbon metabolic process"/>
    <property type="evidence" value="ECO:0007669"/>
    <property type="project" value="UniProtKB-UniRule"/>
</dbReference>
<evidence type="ECO:0000256" key="1">
    <source>
        <dbReference type="ARBA" id="ARBA00001052"/>
    </source>
</evidence>
<dbReference type="GO" id="GO:0005737">
    <property type="term" value="C:cytoplasm"/>
    <property type="evidence" value="ECO:0007669"/>
    <property type="project" value="TreeGrafter"/>
</dbReference>
<dbReference type="AlphaFoldDB" id="A0A840YUI0"/>
<protein>
    <recommendedName>
        <fullName evidence="8">GTP cyclohydrolase 1</fullName>
        <ecNumber evidence="8">3.5.4.16</ecNumber>
    </recommendedName>
    <alternativeName>
        <fullName evidence="8">GTP cyclohydrolase I</fullName>
        <shortName evidence="8">GTP-CH-I</shortName>
    </alternativeName>
</protein>
<feature type="binding site" evidence="8">
    <location>
        <position position="168"/>
    </location>
    <ligand>
        <name>Zn(2+)</name>
        <dbReference type="ChEBI" id="CHEBI:29105"/>
    </ligand>
</feature>
<evidence type="ECO:0000313" key="12">
    <source>
        <dbReference type="Proteomes" id="UP000554342"/>
    </source>
</evidence>
<organism evidence="11 12">
    <name type="scientific">Stakelama sediminis</name>
    <dbReference type="NCBI Taxonomy" id="463200"/>
    <lineage>
        <taxon>Bacteria</taxon>
        <taxon>Pseudomonadati</taxon>
        <taxon>Pseudomonadota</taxon>
        <taxon>Alphaproteobacteria</taxon>
        <taxon>Sphingomonadales</taxon>
        <taxon>Sphingomonadaceae</taxon>
        <taxon>Stakelama</taxon>
    </lineage>
</organism>
<dbReference type="UniPathway" id="UPA00848">
    <property type="reaction ID" value="UER00151"/>
</dbReference>
<keyword evidence="7 8" id="KW-0342">GTP-binding</keyword>
<keyword evidence="8" id="KW-0479">Metal-binding</keyword>
<comment type="caution">
    <text evidence="11">The sequence shown here is derived from an EMBL/GenBank/DDBJ whole genome shotgun (WGS) entry which is preliminary data.</text>
</comment>
<dbReference type="NCBIfam" id="TIGR00063">
    <property type="entry name" value="folE"/>
    <property type="match status" value="1"/>
</dbReference>
<evidence type="ECO:0000256" key="6">
    <source>
        <dbReference type="ARBA" id="ARBA00022801"/>
    </source>
</evidence>
<dbReference type="NCBIfam" id="NF006826">
    <property type="entry name" value="PRK09347.1-3"/>
    <property type="match status" value="1"/>
</dbReference>
<comment type="similarity">
    <text evidence="3 8">Belongs to the GTP cyclohydrolase I family.</text>
</comment>
<keyword evidence="5 8" id="KW-0554">One-carbon metabolism</keyword>
<dbReference type="NCBIfam" id="NF006825">
    <property type="entry name" value="PRK09347.1-2"/>
    <property type="match status" value="1"/>
</dbReference>
<keyword evidence="12" id="KW-1185">Reference proteome</keyword>
<evidence type="ECO:0000256" key="2">
    <source>
        <dbReference type="ARBA" id="ARBA00005080"/>
    </source>
</evidence>
<dbReference type="PROSITE" id="PS00860">
    <property type="entry name" value="GTP_CYCLOHYDROL_1_2"/>
    <property type="match status" value="1"/>
</dbReference>
<dbReference type="Proteomes" id="UP000554342">
    <property type="component" value="Unassembled WGS sequence"/>
</dbReference>
<dbReference type="GO" id="GO:0005525">
    <property type="term" value="F:GTP binding"/>
    <property type="evidence" value="ECO:0007669"/>
    <property type="project" value="UniProtKB-KW"/>
</dbReference>
<keyword evidence="8" id="KW-0862">Zinc</keyword>
<dbReference type="EMBL" id="JACIJI010000001">
    <property type="protein sequence ID" value="MBB5717256.1"/>
    <property type="molecule type" value="Genomic_DNA"/>
</dbReference>
<dbReference type="SUPFAM" id="SSF55620">
    <property type="entry name" value="Tetrahydrobiopterin biosynthesis enzymes-like"/>
    <property type="match status" value="1"/>
</dbReference>
<dbReference type="InterPro" id="IPR020602">
    <property type="entry name" value="GTP_CycHdrlase_I_dom"/>
</dbReference>
<sequence>MPFDHSSPDDGDIADSPAKPPVPEDVADAIRTLIRWAGDDPDREGLIDTPKRVARAWKEYCQGYAQDPAHHLSRVFEEVGGYDEIVLLKDIPFQSHCEHHMAPIIGRAHIAYLPQDHVVGISKLARVLHAYARRLQVQERLTAEVADCIWEHLKPRGVAVVIEASHACMTARGVRTPGVMMMTSRMMGVFRDDDRSRKEVLALMGFE</sequence>
<feature type="domain" description="GTP cyclohydrolase I" evidence="10">
    <location>
        <begin position="27"/>
        <end position="204"/>
    </location>
</feature>
<dbReference type="Gene3D" id="1.10.286.10">
    <property type="match status" value="1"/>
</dbReference>
<evidence type="ECO:0000256" key="4">
    <source>
        <dbReference type="ARBA" id="ARBA00011857"/>
    </source>
</evidence>
<feature type="binding site" evidence="8">
    <location>
        <position position="97"/>
    </location>
    <ligand>
        <name>Zn(2+)</name>
        <dbReference type="ChEBI" id="CHEBI:29105"/>
    </ligand>
</feature>
<dbReference type="InterPro" id="IPR043134">
    <property type="entry name" value="GTP-CH-I_N"/>
</dbReference>
<dbReference type="Pfam" id="PF01227">
    <property type="entry name" value="GTP_cyclohydroI"/>
    <property type="match status" value="1"/>
</dbReference>
<reference evidence="11 12" key="1">
    <citation type="submission" date="2020-08" db="EMBL/GenBank/DDBJ databases">
        <title>Genomic Encyclopedia of Type Strains, Phase IV (KMG-IV): sequencing the most valuable type-strain genomes for metagenomic binning, comparative biology and taxonomic classification.</title>
        <authorList>
            <person name="Goeker M."/>
        </authorList>
    </citation>
    <scope>NUCLEOTIDE SEQUENCE [LARGE SCALE GENOMIC DNA]</scope>
    <source>
        <strain evidence="11 12">DSM 27203</strain>
    </source>
</reference>
<comment type="subunit">
    <text evidence="8">Homopolymer.</text>
</comment>
<feature type="binding site" evidence="8">
    <location>
        <position position="100"/>
    </location>
    <ligand>
        <name>Zn(2+)</name>
        <dbReference type="ChEBI" id="CHEBI:29105"/>
    </ligand>
</feature>
<name>A0A840YUI0_9SPHN</name>
<evidence type="ECO:0000256" key="7">
    <source>
        <dbReference type="ARBA" id="ARBA00023134"/>
    </source>
</evidence>
<evidence type="ECO:0000313" key="11">
    <source>
        <dbReference type="EMBL" id="MBB5717256.1"/>
    </source>
</evidence>
<dbReference type="PROSITE" id="PS00859">
    <property type="entry name" value="GTP_CYCLOHYDROL_1_1"/>
    <property type="match status" value="1"/>
</dbReference>
<keyword evidence="8" id="KW-0547">Nucleotide-binding</keyword>
<gene>
    <name evidence="8" type="primary">folE</name>
    <name evidence="11" type="ORF">FHR23_000163</name>
</gene>
<evidence type="ECO:0000259" key="10">
    <source>
        <dbReference type="Pfam" id="PF01227"/>
    </source>
</evidence>
<accession>A0A840YUI0</accession>
<dbReference type="InterPro" id="IPR001474">
    <property type="entry name" value="GTP_CycHdrlase_I"/>
</dbReference>
<dbReference type="PANTHER" id="PTHR11109">
    <property type="entry name" value="GTP CYCLOHYDROLASE I"/>
    <property type="match status" value="1"/>
</dbReference>
<dbReference type="GO" id="GO:0003934">
    <property type="term" value="F:GTP cyclohydrolase I activity"/>
    <property type="evidence" value="ECO:0007669"/>
    <property type="project" value="UniProtKB-UniRule"/>
</dbReference>
<dbReference type="GO" id="GO:0008270">
    <property type="term" value="F:zinc ion binding"/>
    <property type="evidence" value="ECO:0007669"/>
    <property type="project" value="UniProtKB-UniRule"/>
</dbReference>
<evidence type="ECO:0000256" key="8">
    <source>
        <dbReference type="HAMAP-Rule" id="MF_00223"/>
    </source>
</evidence>
<keyword evidence="6 8" id="KW-0378">Hydrolase</keyword>
<comment type="catalytic activity">
    <reaction evidence="1 8">
        <text>GTP + H2O = 7,8-dihydroneopterin 3'-triphosphate + formate + H(+)</text>
        <dbReference type="Rhea" id="RHEA:17473"/>
        <dbReference type="ChEBI" id="CHEBI:15377"/>
        <dbReference type="ChEBI" id="CHEBI:15378"/>
        <dbReference type="ChEBI" id="CHEBI:15740"/>
        <dbReference type="ChEBI" id="CHEBI:37565"/>
        <dbReference type="ChEBI" id="CHEBI:58462"/>
        <dbReference type="EC" id="3.5.4.16"/>
    </reaction>
</comment>
<dbReference type="Gene3D" id="3.30.1130.10">
    <property type="match status" value="1"/>
</dbReference>
<proteinExistence type="inferred from homology"/>
<evidence type="ECO:0000256" key="3">
    <source>
        <dbReference type="ARBA" id="ARBA00008085"/>
    </source>
</evidence>
<dbReference type="RefSeq" id="WP_184001052.1">
    <property type="nucleotide sequence ID" value="NZ_BAABIF010000004.1"/>
</dbReference>
<evidence type="ECO:0000256" key="9">
    <source>
        <dbReference type="SAM" id="MobiDB-lite"/>
    </source>
</evidence>
<dbReference type="HAMAP" id="MF_00223">
    <property type="entry name" value="FolE"/>
    <property type="match status" value="1"/>
</dbReference>
<dbReference type="GO" id="GO:0046654">
    <property type="term" value="P:tetrahydrofolate biosynthetic process"/>
    <property type="evidence" value="ECO:0007669"/>
    <property type="project" value="UniProtKB-UniRule"/>
</dbReference>
<dbReference type="InterPro" id="IPR018234">
    <property type="entry name" value="GTP_CycHdrlase_I_CS"/>
</dbReference>
<dbReference type="FunFam" id="1.10.286.10:FF:000001">
    <property type="entry name" value="GTP cyclohydrolase 1"/>
    <property type="match status" value="1"/>
</dbReference>